<name>A0A084WPG5_ANOSI</name>
<gene>
    <name evidence="1" type="ORF">ZHAS_00020426</name>
</gene>
<keyword evidence="3" id="KW-1185">Reference proteome</keyword>
<dbReference type="Proteomes" id="UP000030765">
    <property type="component" value="Unassembled WGS sequence"/>
</dbReference>
<reference evidence="2" key="2">
    <citation type="submission" date="2020-05" db="UniProtKB">
        <authorList>
            <consortium name="EnsemblMetazoa"/>
        </authorList>
    </citation>
    <scope>IDENTIFICATION</scope>
</reference>
<evidence type="ECO:0000313" key="3">
    <source>
        <dbReference type="Proteomes" id="UP000030765"/>
    </source>
</evidence>
<proteinExistence type="predicted"/>
<dbReference type="EnsemblMetazoa" id="ASIC020426-RA">
    <property type="protein sequence ID" value="ASIC020426-PA"/>
    <property type="gene ID" value="ASIC020426"/>
</dbReference>
<dbReference type="VEuPathDB" id="VectorBase:ASIC020426"/>
<dbReference type="EMBL" id="ATLV01025075">
    <property type="status" value="NOT_ANNOTATED_CDS"/>
    <property type="molecule type" value="Genomic_DNA"/>
</dbReference>
<dbReference type="EMBL" id="KE525369">
    <property type="protein sequence ID" value="KFB52109.1"/>
    <property type="molecule type" value="Genomic_DNA"/>
</dbReference>
<sequence>MARERKSRFARAPRSLARMKLWLVPWSAYRYTRLTERAPTVEEAASAREKGEHAPFRDVREIMRAYARKSIAPWAETVDIRYMNWF</sequence>
<dbReference type="AlphaFoldDB" id="A0A084WPG5"/>
<accession>A0A084WPG5</accession>
<organism evidence="1">
    <name type="scientific">Anopheles sinensis</name>
    <name type="common">Mosquito</name>
    <dbReference type="NCBI Taxonomy" id="74873"/>
    <lineage>
        <taxon>Eukaryota</taxon>
        <taxon>Metazoa</taxon>
        <taxon>Ecdysozoa</taxon>
        <taxon>Arthropoda</taxon>
        <taxon>Hexapoda</taxon>
        <taxon>Insecta</taxon>
        <taxon>Pterygota</taxon>
        <taxon>Neoptera</taxon>
        <taxon>Endopterygota</taxon>
        <taxon>Diptera</taxon>
        <taxon>Nematocera</taxon>
        <taxon>Culicoidea</taxon>
        <taxon>Culicidae</taxon>
        <taxon>Anophelinae</taxon>
        <taxon>Anopheles</taxon>
    </lineage>
</organism>
<protein>
    <submittedName>
        <fullName evidence="1 2">Uncharacterized protein</fullName>
    </submittedName>
</protein>
<evidence type="ECO:0000313" key="1">
    <source>
        <dbReference type="EMBL" id="KFB52109.1"/>
    </source>
</evidence>
<evidence type="ECO:0000313" key="2">
    <source>
        <dbReference type="EnsemblMetazoa" id="ASIC020426-PA"/>
    </source>
</evidence>
<reference evidence="1 3" key="1">
    <citation type="journal article" date="2014" name="BMC Genomics">
        <title>Genome sequence of Anopheles sinensis provides insight into genetics basis of mosquito competence for malaria parasites.</title>
        <authorList>
            <person name="Zhou D."/>
            <person name="Zhang D."/>
            <person name="Ding G."/>
            <person name="Shi L."/>
            <person name="Hou Q."/>
            <person name="Ye Y."/>
            <person name="Xu Y."/>
            <person name="Zhou H."/>
            <person name="Xiong C."/>
            <person name="Li S."/>
            <person name="Yu J."/>
            <person name="Hong S."/>
            <person name="Yu X."/>
            <person name="Zou P."/>
            <person name="Chen C."/>
            <person name="Chang X."/>
            <person name="Wang W."/>
            <person name="Lv Y."/>
            <person name="Sun Y."/>
            <person name="Ma L."/>
            <person name="Shen B."/>
            <person name="Zhu C."/>
        </authorList>
    </citation>
    <scope>NUCLEOTIDE SEQUENCE [LARGE SCALE GENOMIC DNA]</scope>
</reference>